<organism evidence="1 2">
    <name type="scientific">Candidatus Sungiibacteriota bacterium</name>
    <dbReference type="NCBI Taxonomy" id="2750080"/>
    <lineage>
        <taxon>Bacteria</taxon>
        <taxon>Candidatus Sungiibacteriota</taxon>
    </lineage>
</organism>
<evidence type="ECO:0000313" key="2">
    <source>
        <dbReference type="Proteomes" id="UP000753196"/>
    </source>
</evidence>
<evidence type="ECO:0000313" key="1">
    <source>
        <dbReference type="EMBL" id="MBI3630761.1"/>
    </source>
</evidence>
<dbReference type="Gene3D" id="3.30.2310.20">
    <property type="entry name" value="RelE-like"/>
    <property type="match status" value="1"/>
</dbReference>
<dbReference type="InterPro" id="IPR035093">
    <property type="entry name" value="RelE/ParE_toxin_dom_sf"/>
</dbReference>
<protein>
    <recommendedName>
        <fullName evidence="3">Type II toxin-antitoxin system RelE/ParE family toxin</fullName>
    </recommendedName>
</protein>
<dbReference type="AlphaFoldDB" id="A0A932VS35"/>
<evidence type="ECO:0008006" key="3">
    <source>
        <dbReference type="Google" id="ProtNLM"/>
    </source>
</evidence>
<comment type="caution">
    <text evidence="1">The sequence shown here is derived from an EMBL/GenBank/DDBJ whole genome shotgun (WGS) entry which is preliminary data.</text>
</comment>
<proteinExistence type="predicted"/>
<name>A0A932VS35_9BACT</name>
<dbReference type="Proteomes" id="UP000753196">
    <property type="component" value="Unassembled WGS sequence"/>
</dbReference>
<gene>
    <name evidence="1" type="ORF">HY221_00255</name>
</gene>
<dbReference type="SUPFAM" id="SSF143011">
    <property type="entry name" value="RelE-like"/>
    <property type="match status" value="1"/>
</dbReference>
<accession>A0A932VS35</accession>
<dbReference type="EMBL" id="JACQCR010000005">
    <property type="protein sequence ID" value="MBI3630761.1"/>
    <property type="molecule type" value="Genomic_DNA"/>
</dbReference>
<sequence>MGERNEIIYADGFWKDTRKLPKEAREKLPELFNLLAKNAFDPLLRVKPLGHPLIGRYSFRITRDWRVTFRFEDDHRIKVLMAGNRDNIYRRLKRIS</sequence>
<reference evidence="1" key="1">
    <citation type="submission" date="2020-07" db="EMBL/GenBank/DDBJ databases">
        <title>Huge and variable diversity of episymbiotic CPR bacteria and DPANN archaea in groundwater ecosystems.</title>
        <authorList>
            <person name="He C.Y."/>
            <person name="Keren R."/>
            <person name="Whittaker M."/>
            <person name="Farag I.F."/>
            <person name="Doudna J."/>
            <person name="Cate J.H.D."/>
            <person name="Banfield J.F."/>
        </authorList>
    </citation>
    <scope>NUCLEOTIDE SEQUENCE</scope>
    <source>
        <strain evidence="1">NC_groundwater_973_Pr1_S-0.2um_54_13</strain>
    </source>
</reference>